<dbReference type="PANTHER" id="PTHR13887">
    <property type="entry name" value="GLUTATHIONE S-TRANSFERASE KAPPA"/>
    <property type="match status" value="1"/>
</dbReference>
<feature type="domain" description="Thioredoxin" evidence="6">
    <location>
        <begin position="32"/>
        <end position="222"/>
    </location>
</feature>
<comment type="similarity">
    <text evidence="1">Belongs to the thioredoxin family. DsbA subfamily.</text>
</comment>
<dbReference type="AlphaFoldDB" id="A0A6S6SH14"/>
<sequence>MNRPLLVLGTLAFAVLVFFIGRSMIDQSPPSVVNAEPAGKNEASTVNNALIRPYSPILGPENAPVTIVEFFDPACEACRAMHPVLTEIREQYPDEVRIVMRYAAFHDGSDIAVRILETARRQDLFKPVLEALLEAQPQWASHAGARLDIAWEAAKTAGLDIDKARQEMNSADINNVLIQDAADIKTVNVRQTPTFFVDGLPLLSFGAEQLKEMVRKHVESAR</sequence>
<reference evidence="7" key="1">
    <citation type="submission" date="2020-01" db="EMBL/GenBank/DDBJ databases">
        <authorList>
            <person name="Meier V. D."/>
            <person name="Meier V D."/>
        </authorList>
    </citation>
    <scope>NUCLEOTIDE SEQUENCE</scope>
    <source>
        <strain evidence="7">HLG_WM_MAG_08</strain>
    </source>
</reference>
<evidence type="ECO:0000313" key="7">
    <source>
        <dbReference type="EMBL" id="CAA6804209.1"/>
    </source>
</evidence>
<evidence type="ECO:0000256" key="4">
    <source>
        <dbReference type="ARBA" id="ARBA00023157"/>
    </source>
</evidence>
<dbReference type="PANTHER" id="PTHR13887:SF14">
    <property type="entry name" value="DISULFIDE BOND FORMATION PROTEIN D"/>
    <property type="match status" value="1"/>
</dbReference>
<dbReference type="InterPro" id="IPR012336">
    <property type="entry name" value="Thioredoxin-like_fold"/>
</dbReference>
<dbReference type="EMBL" id="CACVAV010000070">
    <property type="protein sequence ID" value="CAA6804209.1"/>
    <property type="molecule type" value="Genomic_DNA"/>
</dbReference>
<keyword evidence="5" id="KW-0676">Redox-active center</keyword>
<keyword evidence="2" id="KW-0732">Signal</keyword>
<gene>
    <name evidence="7" type="ORF">HELGO_WM30624</name>
</gene>
<evidence type="ECO:0000259" key="6">
    <source>
        <dbReference type="PROSITE" id="PS51352"/>
    </source>
</evidence>
<dbReference type="SUPFAM" id="SSF52833">
    <property type="entry name" value="Thioredoxin-like"/>
    <property type="match status" value="1"/>
</dbReference>
<name>A0A6S6SH14_9GAMM</name>
<protein>
    <submittedName>
        <fullName evidence="7">Outer membrane protein assembly factor YaeT</fullName>
    </submittedName>
</protein>
<proteinExistence type="inferred from homology"/>
<evidence type="ECO:0000256" key="5">
    <source>
        <dbReference type="ARBA" id="ARBA00023284"/>
    </source>
</evidence>
<evidence type="ECO:0000256" key="2">
    <source>
        <dbReference type="ARBA" id="ARBA00022729"/>
    </source>
</evidence>
<dbReference type="PROSITE" id="PS51352">
    <property type="entry name" value="THIOREDOXIN_2"/>
    <property type="match status" value="1"/>
</dbReference>
<evidence type="ECO:0000256" key="3">
    <source>
        <dbReference type="ARBA" id="ARBA00023002"/>
    </source>
</evidence>
<dbReference type="GO" id="GO:0016491">
    <property type="term" value="F:oxidoreductase activity"/>
    <property type="evidence" value="ECO:0007669"/>
    <property type="project" value="UniProtKB-KW"/>
</dbReference>
<evidence type="ECO:0000256" key="1">
    <source>
        <dbReference type="ARBA" id="ARBA00005791"/>
    </source>
</evidence>
<accession>A0A6S6SH14</accession>
<keyword evidence="4" id="KW-1015">Disulfide bond</keyword>
<dbReference type="InterPro" id="IPR013766">
    <property type="entry name" value="Thioredoxin_domain"/>
</dbReference>
<organism evidence="7">
    <name type="scientific">uncultured Thiotrichaceae bacterium</name>
    <dbReference type="NCBI Taxonomy" id="298394"/>
    <lineage>
        <taxon>Bacteria</taxon>
        <taxon>Pseudomonadati</taxon>
        <taxon>Pseudomonadota</taxon>
        <taxon>Gammaproteobacteria</taxon>
        <taxon>Thiotrichales</taxon>
        <taxon>Thiotrichaceae</taxon>
        <taxon>environmental samples</taxon>
    </lineage>
</organism>
<dbReference type="InterPro" id="IPR036249">
    <property type="entry name" value="Thioredoxin-like_sf"/>
</dbReference>
<dbReference type="Gene3D" id="3.40.30.10">
    <property type="entry name" value="Glutaredoxin"/>
    <property type="match status" value="1"/>
</dbReference>
<keyword evidence="3" id="KW-0560">Oxidoreductase</keyword>
<dbReference type="Pfam" id="PF13462">
    <property type="entry name" value="Thioredoxin_4"/>
    <property type="match status" value="1"/>
</dbReference>